<dbReference type="GO" id="GO:0051287">
    <property type="term" value="F:NAD binding"/>
    <property type="evidence" value="ECO:0007669"/>
    <property type="project" value="UniProtKB-ARBA"/>
</dbReference>
<comment type="caution">
    <text evidence="6">Lacks conserved residue(s) required for the propagation of feature annotation.</text>
</comment>
<feature type="binding site" evidence="6">
    <location>
        <begin position="181"/>
        <end position="186"/>
    </location>
    <ligand>
        <name>NAD(+)</name>
        <dbReference type="ChEBI" id="CHEBI:57540"/>
    </ligand>
</feature>
<comment type="similarity">
    <text evidence="6">Belongs to the NAD kinase family.</text>
</comment>
<feature type="binding site" evidence="6">
    <location>
        <begin position="140"/>
        <end position="141"/>
    </location>
    <ligand>
        <name>NAD(+)</name>
        <dbReference type="ChEBI" id="CHEBI:57540"/>
    </ligand>
</feature>
<feature type="binding site" evidence="6">
    <location>
        <position position="170"/>
    </location>
    <ligand>
        <name>NAD(+)</name>
        <dbReference type="ChEBI" id="CHEBI:57540"/>
    </ligand>
</feature>
<dbReference type="InterPro" id="IPR017438">
    <property type="entry name" value="ATP-NAD_kinase_N"/>
</dbReference>
<name>A0A926DGW3_9FIRM</name>
<keyword evidence="1 6" id="KW-0808">Transferase</keyword>
<dbReference type="Gene3D" id="3.40.50.10330">
    <property type="entry name" value="Probable inorganic polyphosphate/atp-NAD kinase, domain 1"/>
    <property type="match status" value="1"/>
</dbReference>
<keyword evidence="3 6" id="KW-0521">NADP</keyword>
<comment type="function">
    <text evidence="6">Involved in the regulation of the intracellular balance of NAD and NADP, and is a key enzyme in the biosynthesis of NADP. Catalyzes specifically the phosphorylation on 2'-hydroxyl of the adenosine moiety of NAD to yield NADP.</text>
</comment>
<dbReference type="Pfam" id="PF20143">
    <property type="entry name" value="NAD_kinase_C"/>
    <property type="match status" value="1"/>
</dbReference>
<evidence type="ECO:0000256" key="5">
    <source>
        <dbReference type="ARBA" id="ARBA00047925"/>
    </source>
</evidence>
<feature type="binding site" evidence="6">
    <location>
        <position position="151"/>
    </location>
    <ligand>
        <name>NAD(+)</name>
        <dbReference type="ChEBI" id="CHEBI:57540"/>
    </ligand>
</feature>
<dbReference type="PANTHER" id="PTHR20275:SF0">
    <property type="entry name" value="NAD KINASE"/>
    <property type="match status" value="1"/>
</dbReference>
<dbReference type="RefSeq" id="WP_249279495.1">
    <property type="nucleotide sequence ID" value="NZ_JACRSS010000001.1"/>
</dbReference>
<keyword evidence="8" id="KW-1185">Reference proteome</keyword>
<proteinExistence type="inferred from homology"/>
<dbReference type="AlphaFoldDB" id="A0A926DGW3"/>
<feature type="binding site" evidence="6">
    <location>
        <position position="168"/>
    </location>
    <ligand>
        <name>NAD(+)</name>
        <dbReference type="ChEBI" id="CHEBI:57540"/>
    </ligand>
</feature>
<dbReference type="GO" id="GO:0019674">
    <property type="term" value="P:NAD+ metabolic process"/>
    <property type="evidence" value="ECO:0007669"/>
    <property type="project" value="InterPro"/>
</dbReference>
<dbReference type="PANTHER" id="PTHR20275">
    <property type="entry name" value="NAD KINASE"/>
    <property type="match status" value="1"/>
</dbReference>
<comment type="caution">
    <text evidence="7">The sequence shown here is derived from an EMBL/GenBank/DDBJ whole genome shotgun (WGS) entry which is preliminary data.</text>
</comment>
<keyword evidence="6" id="KW-0547">Nucleotide-binding</keyword>
<dbReference type="InterPro" id="IPR016064">
    <property type="entry name" value="NAD/diacylglycerol_kinase_sf"/>
</dbReference>
<comment type="subcellular location">
    <subcellularLocation>
        <location evidence="6">Cytoplasm</location>
    </subcellularLocation>
</comment>
<evidence type="ECO:0000313" key="7">
    <source>
        <dbReference type="EMBL" id="MBC8537597.1"/>
    </source>
</evidence>
<dbReference type="GO" id="GO:0003951">
    <property type="term" value="F:NAD+ kinase activity"/>
    <property type="evidence" value="ECO:0007669"/>
    <property type="project" value="UniProtKB-UniRule"/>
</dbReference>
<dbReference type="GO" id="GO:0005524">
    <property type="term" value="F:ATP binding"/>
    <property type="evidence" value="ECO:0007669"/>
    <property type="project" value="UniProtKB-KW"/>
</dbReference>
<evidence type="ECO:0000313" key="8">
    <source>
        <dbReference type="Proteomes" id="UP000617951"/>
    </source>
</evidence>
<evidence type="ECO:0000256" key="4">
    <source>
        <dbReference type="ARBA" id="ARBA00023027"/>
    </source>
</evidence>
<dbReference type="InterPro" id="IPR002504">
    <property type="entry name" value="NADK"/>
</dbReference>
<keyword evidence="2 6" id="KW-0418">Kinase</keyword>
<accession>A0A926DGW3</accession>
<dbReference type="GO" id="GO:0046872">
    <property type="term" value="F:metal ion binding"/>
    <property type="evidence" value="ECO:0007669"/>
    <property type="project" value="UniProtKB-UniRule"/>
</dbReference>
<keyword evidence="6" id="KW-0963">Cytoplasm</keyword>
<evidence type="ECO:0000256" key="3">
    <source>
        <dbReference type="ARBA" id="ARBA00022857"/>
    </source>
</evidence>
<dbReference type="HAMAP" id="MF_00361">
    <property type="entry name" value="NAD_kinase"/>
    <property type="match status" value="1"/>
</dbReference>
<comment type="cofactor">
    <cofactor evidence="6">
        <name>a divalent metal cation</name>
        <dbReference type="ChEBI" id="CHEBI:60240"/>
    </cofactor>
</comment>
<organism evidence="7 8">
    <name type="scientific">Guopingia tenuis</name>
    <dbReference type="NCBI Taxonomy" id="2763656"/>
    <lineage>
        <taxon>Bacteria</taxon>
        <taxon>Bacillati</taxon>
        <taxon>Bacillota</taxon>
        <taxon>Clostridia</taxon>
        <taxon>Christensenellales</taxon>
        <taxon>Christensenellaceae</taxon>
        <taxon>Guopingia</taxon>
    </lineage>
</organism>
<comment type="catalytic activity">
    <reaction evidence="5 6">
        <text>NAD(+) + ATP = ADP + NADP(+) + H(+)</text>
        <dbReference type="Rhea" id="RHEA:18629"/>
        <dbReference type="ChEBI" id="CHEBI:15378"/>
        <dbReference type="ChEBI" id="CHEBI:30616"/>
        <dbReference type="ChEBI" id="CHEBI:57540"/>
        <dbReference type="ChEBI" id="CHEBI:58349"/>
        <dbReference type="ChEBI" id="CHEBI:456216"/>
        <dbReference type="EC" id="2.7.1.23"/>
    </reaction>
</comment>
<reference evidence="7" key="1">
    <citation type="submission" date="2020-08" db="EMBL/GenBank/DDBJ databases">
        <title>Genome public.</title>
        <authorList>
            <person name="Liu C."/>
            <person name="Sun Q."/>
        </authorList>
    </citation>
    <scope>NUCLEOTIDE SEQUENCE</scope>
    <source>
        <strain evidence="7">NSJ-63</strain>
    </source>
</reference>
<keyword evidence="4 6" id="KW-0520">NAD</keyword>
<protein>
    <recommendedName>
        <fullName evidence="6">NAD kinase</fullName>
        <ecNumber evidence="6">2.7.1.23</ecNumber>
    </recommendedName>
    <alternativeName>
        <fullName evidence="6">ATP-dependent NAD kinase</fullName>
    </alternativeName>
</protein>
<evidence type="ECO:0000256" key="2">
    <source>
        <dbReference type="ARBA" id="ARBA00022777"/>
    </source>
</evidence>
<evidence type="ECO:0000256" key="1">
    <source>
        <dbReference type="ARBA" id="ARBA00022679"/>
    </source>
</evidence>
<dbReference type="Pfam" id="PF01513">
    <property type="entry name" value="NAD_kinase"/>
    <property type="match status" value="1"/>
</dbReference>
<dbReference type="Gene3D" id="2.60.200.30">
    <property type="entry name" value="Probable inorganic polyphosphate/atp-NAD kinase, domain 2"/>
    <property type="match status" value="1"/>
</dbReference>
<dbReference type="Proteomes" id="UP000617951">
    <property type="component" value="Unassembled WGS sequence"/>
</dbReference>
<dbReference type="EMBL" id="JACRSS010000001">
    <property type="protein sequence ID" value="MBC8537597.1"/>
    <property type="molecule type" value="Genomic_DNA"/>
</dbReference>
<dbReference type="GO" id="GO:0005737">
    <property type="term" value="C:cytoplasm"/>
    <property type="evidence" value="ECO:0007669"/>
    <property type="project" value="UniProtKB-SubCell"/>
</dbReference>
<feature type="binding site" evidence="6">
    <location>
        <position position="240"/>
    </location>
    <ligand>
        <name>NAD(+)</name>
        <dbReference type="ChEBI" id="CHEBI:57540"/>
    </ligand>
</feature>
<sequence length="284" mass="30927">MCIFGIYTNLKKDAELHYTRQVVQALEDRGVPYYFDDALVKAMGAGPEASCRGRKIDVLLVLGGDGTMLTAARKYGPQGTRLLGLNMGRMGFLLDTEVENLRAAIDGILAGKYRIEKRIMLKAGILDAEGKIRASAYGLNEAVISQKKVLRIVNVHVAVNGLPVDNWRCDGLIVSTPTGSTGYSLSAGGPVVQPTVDVLLITPICPHTLQSSNIVISGNDEITVRAESDYGSTVLTLDGQDAFEIGQNETVSIKKADFGVEFIRYTDKNFFLLLKEKLAEWVIK</sequence>
<dbReference type="GO" id="GO:0006741">
    <property type="term" value="P:NADP+ biosynthetic process"/>
    <property type="evidence" value="ECO:0007669"/>
    <property type="project" value="UniProtKB-UniRule"/>
</dbReference>
<dbReference type="SUPFAM" id="SSF111331">
    <property type="entry name" value="NAD kinase/diacylglycerol kinase-like"/>
    <property type="match status" value="1"/>
</dbReference>
<feature type="active site" description="Proton acceptor" evidence="6">
    <location>
        <position position="65"/>
    </location>
</feature>
<dbReference type="EC" id="2.7.1.23" evidence="6"/>
<keyword evidence="6" id="KW-0067">ATP-binding</keyword>
<gene>
    <name evidence="6" type="primary">nadK</name>
    <name evidence="7" type="ORF">H8693_01470</name>
</gene>
<dbReference type="InterPro" id="IPR017437">
    <property type="entry name" value="ATP-NAD_kinase_PpnK-typ_C"/>
</dbReference>
<evidence type="ECO:0000256" key="6">
    <source>
        <dbReference type="HAMAP-Rule" id="MF_00361"/>
    </source>
</evidence>
<feature type="binding site" evidence="6">
    <location>
        <begin position="65"/>
        <end position="66"/>
    </location>
    <ligand>
        <name>NAD(+)</name>
        <dbReference type="ChEBI" id="CHEBI:57540"/>
    </ligand>
</feature>